<gene>
    <name evidence="4" type="ORF">KL86SPO_31093</name>
</gene>
<reference evidence="4" key="1">
    <citation type="submission" date="2016-08" db="EMBL/GenBank/DDBJ databases">
        <authorList>
            <person name="Seilhamer J.J."/>
        </authorList>
    </citation>
    <scope>NUCLEOTIDE SEQUENCE</scope>
    <source>
        <strain evidence="4">86</strain>
    </source>
</reference>
<keyword evidence="3" id="KW-1133">Transmembrane helix</keyword>
<dbReference type="AlphaFoldDB" id="A0A212LTI0"/>
<protein>
    <submittedName>
        <fullName evidence="4">Uncharacterized protein</fullName>
    </submittedName>
</protein>
<proteinExistence type="predicted"/>
<sequence>MSREFIDQDTLNEVLARLNKKEQETEQARRKTMKKIAICVGITAAVVLTGGALFALVKRNKENKPDDSESEPISLTSAGKDVENMTDSELVQTVKTDQHGMDVDYIRALSDRVNEIVAEQGETEEVIDLVDEMNSLLDKGVLLEDVIEPGSVY</sequence>
<accession>A0A212LTI0</accession>
<evidence type="ECO:0000256" key="3">
    <source>
        <dbReference type="SAM" id="Phobius"/>
    </source>
</evidence>
<dbReference type="RefSeq" id="WP_288184104.1">
    <property type="nucleotide sequence ID" value="NZ_LT608335.1"/>
</dbReference>
<name>A0A212LTI0_9FIRM</name>
<feature type="coiled-coil region" evidence="1">
    <location>
        <begin position="8"/>
        <end position="35"/>
    </location>
</feature>
<keyword evidence="3" id="KW-0812">Transmembrane</keyword>
<evidence type="ECO:0000256" key="2">
    <source>
        <dbReference type="SAM" id="MobiDB-lite"/>
    </source>
</evidence>
<evidence type="ECO:0000256" key="1">
    <source>
        <dbReference type="SAM" id="Coils"/>
    </source>
</evidence>
<organism evidence="4">
    <name type="scientific">uncultured Sporomusa sp</name>
    <dbReference type="NCBI Taxonomy" id="307249"/>
    <lineage>
        <taxon>Bacteria</taxon>
        <taxon>Bacillati</taxon>
        <taxon>Bacillota</taxon>
        <taxon>Negativicutes</taxon>
        <taxon>Selenomonadales</taxon>
        <taxon>Sporomusaceae</taxon>
        <taxon>Sporomusa</taxon>
        <taxon>environmental samples</taxon>
    </lineage>
</organism>
<keyword evidence="3" id="KW-0472">Membrane</keyword>
<keyword evidence="1" id="KW-0175">Coiled coil</keyword>
<feature type="transmembrane region" description="Helical" evidence="3">
    <location>
        <begin position="36"/>
        <end position="57"/>
    </location>
</feature>
<feature type="region of interest" description="Disordered" evidence="2">
    <location>
        <begin position="60"/>
        <end position="85"/>
    </location>
</feature>
<dbReference type="EMBL" id="FMJE01000003">
    <property type="protein sequence ID" value="SCM80915.1"/>
    <property type="molecule type" value="Genomic_DNA"/>
</dbReference>
<evidence type="ECO:0000313" key="4">
    <source>
        <dbReference type="EMBL" id="SCM80915.1"/>
    </source>
</evidence>